<feature type="domain" description="Mur ligase C-terminal" evidence="23">
    <location>
        <begin position="292"/>
        <end position="413"/>
    </location>
</feature>
<protein>
    <recommendedName>
        <fullName evidence="8">Dihydrofolate synthase/folylpolyglutamate synthase</fullName>
        <ecNumber evidence="6">6.3.2.12</ecNumber>
        <ecNumber evidence="7">6.3.2.17</ecNumber>
    </recommendedName>
    <alternativeName>
        <fullName evidence="17">Folylpoly-gamma-glutamate synthetase-dihydrofolate synthetase</fullName>
    </alternativeName>
    <alternativeName>
        <fullName evidence="15">Folylpolyglutamate synthetase</fullName>
    </alternativeName>
    <alternativeName>
        <fullName evidence="16">Tetrahydrofolylpolyglutamate synthase</fullName>
    </alternativeName>
</protein>
<dbReference type="Pfam" id="PF02875">
    <property type="entry name" value="Mur_ligase_C"/>
    <property type="match status" value="1"/>
</dbReference>
<keyword evidence="10" id="KW-0479">Metal-binding</keyword>
<dbReference type="PANTHER" id="PTHR11136:SF0">
    <property type="entry name" value="DIHYDROFOLATE SYNTHETASE-RELATED"/>
    <property type="match status" value="1"/>
</dbReference>
<evidence type="ECO:0000256" key="22">
    <source>
        <dbReference type="PIRNR" id="PIRNR001563"/>
    </source>
</evidence>
<dbReference type="InterPro" id="IPR004101">
    <property type="entry name" value="Mur_ligase_C"/>
</dbReference>
<evidence type="ECO:0000256" key="3">
    <source>
        <dbReference type="ARBA" id="ARBA00004799"/>
    </source>
</evidence>
<comment type="cofactor">
    <cofactor evidence="1">
        <name>Mg(2+)</name>
        <dbReference type="ChEBI" id="CHEBI:18420"/>
    </cofactor>
</comment>
<proteinExistence type="inferred from homology"/>
<keyword evidence="14" id="KW-0289">Folate biosynthesis</keyword>
<dbReference type="GO" id="GO:0004326">
    <property type="term" value="F:tetrahydrofolylpolyglutamate synthase activity"/>
    <property type="evidence" value="ECO:0007669"/>
    <property type="project" value="UniProtKB-EC"/>
</dbReference>
<evidence type="ECO:0000256" key="18">
    <source>
        <dbReference type="ARBA" id="ARBA00047493"/>
    </source>
</evidence>
<comment type="similarity">
    <text evidence="5 22">Belongs to the folylpolyglutamate synthase family.</text>
</comment>
<evidence type="ECO:0000256" key="12">
    <source>
        <dbReference type="ARBA" id="ARBA00022840"/>
    </source>
</evidence>
<dbReference type="EMBL" id="CADCTV010000458">
    <property type="protein sequence ID" value="CAA9331798.1"/>
    <property type="molecule type" value="Genomic_DNA"/>
</dbReference>
<dbReference type="InterPro" id="IPR001645">
    <property type="entry name" value="Folylpolyglutamate_synth"/>
</dbReference>
<dbReference type="Gene3D" id="3.40.1190.10">
    <property type="entry name" value="Mur-like, catalytic domain"/>
    <property type="match status" value="1"/>
</dbReference>
<dbReference type="GO" id="GO:0046656">
    <property type="term" value="P:folic acid biosynthetic process"/>
    <property type="evidence" value="ECO:0007669"/>
    <property type="project" value="UniProtKB-KW"/>
</dbReference>
<keyword evidence="12 22" id="KW-0067">ATP-binding</keyword>
<evidence type="ECO:0000256" key="14">
    <source>
        <dbReference type="ARBA" id="ARBA00022909"/>
    </source>
</evidence>
<dbReference type="SUPFAM" id="SSF53244">
    <property type="entry name" value="MurD-like peptide ligases, peptide-binding domain"/>
    <property type="match status" value="1"/>
</dbReference>
<evidence type="ECO:0000256" key="19">
    <source>
        <dbReference type="ARBA" id="ARBA00047808"/>
    </source>
</evidence>
<comment type="catalytic activity">
    <reaction evidence="20">
        <text>(6R)-5,10-methylenetetrahydrofolyl-(gamma-L-Glu)(n) + L-glutamate + ATP = (6R)-5,10-methylenetetrahydrofolyl-(gamma-L-Glu)(n+1) + ADP + phosphate + H(+)</text>
        <dbReference type="Rhea" id="RHEA:51912"/>
        <dbReference type="Rhea" id="RHEA-COMP:13257"/>
        <dbReference type="Rhea" id="RHEA-COMP:13258"/>
        <dbReference type="ChEBI" id="CHEBI:15378"/>
        <dbReference type="ChEBI" id="CHEBI:29985"/>
        <dbReference type="ChEBI" id="CHEBI:30616"/>
        <dbReference type="ChEBI" id="CHEBI:43474"/>
        <dbReference type="ChEBI" id="CHEBI:136572"/>
        <dbReference type="ChEBI" id="CHEBI:456216"/>
        <dbReference type="EC" id="6.3.2.17"/>
    </reaction>
</comment>
<dbReference type="PANTHER" id="PTHR11136">
    <property type="entry name" value="FOLYLPOLYGLUTAMATE SYNTHASE-RELATED"/>
    <property type="match status" value="1"/>
</dbReference>
<dbReference type="FunFam" id="3.40.1190.10:FF:000011">
    <property type="entry name" value="Folylpolyglutamate synthase/dihydrofolate synthase"/>
    <property type="match status" value="1"/>
</dbReference>
<sequence length="429" mass="45829">MTPDDPAAWLFARTSGGIRWGLERTEELLAGADHPHRRFASVHVAGTNGKGSVSAFCESVLRAALPGRTIGLYTSPHLVSFRERIRIGGRLVDADLLAACEARLRPAIERTGATFFEATTALAFLCFAEAGVDLAVVEVGLGGRLDSTNVIDPLAVAVTNVARDHTEYLGESLEEIAAEKAGVFKPGVPAITAETAPGPLDVLRRRAAEVGAPLTELDREARIGDVSLSLQGTRFRLDSERWGSHEVRIPLIGAHQARNAALAAELLGLLPDDVRPSWEAIERGFAEVRWAGRMQVERVRGGTWIFDVAHNPAGVQALCASLDHVAFDRPLVVIAAILADKAWDEMLPPLLARADAAILTTAPTAPEGRRWDPEQVARSLNAQIPIRVIPDLSAALMRAETMAPYGTVLVTGSVHTVGDALAAQGIPIV</sequence>
<dbReference type="AlphaFoldDB" id="A0A6J4LGD1"/>
<dbReference type="PROSITE" id="PS01012">
    <property type="entry name" value="FOLYLPOLYGLU_SYNT_2"/>
    <property type="match status" value="1"/>
</dbReference>
<comment type="catalytic activity">
    <reaction evidence="18">
        <text>(6S)-5,6,7,8-tetrahydrofolyl-(gamma-L-Glu)(n) + L-glutamate + ATP = (6S)-5,6,7,8-tetrahydrofolyl-(gamma-L-Glu)(n+1) + ADP + phosphate + H(+)</text>
        <dbReference type="Rhea" id="RHEA:10580"/>
        <dbReference type="Rhea" id="RHEA-COMP:14738"/>
        <dbReference type="Rhea" id="RHEA-COMP:14740"/>
        <dbReference type="ChEBI" id="CHEBI:15378"/>
        <dbReference type="ChEBI" id="CHEBI:29985"/>
        <dbReference type="ChEBI" id="CHEBI:30616"/>
        <dbReference type="ChEBI" id="CHEBI:43474"/>
        <dbReference type="ChEBI" id="CHEBI:141005"/>
        <dbReference type="ChEBI" id="CHEBI:456216"/>
        <dbReference type="EC" id="6.3.2.17"/>
    </reaction>
</comment>
<comment type="function">
    <text evidence="2">Functions in two distinct reactions of the de novo folate biosynthetic pathway. Catalyzes the addition of a glutamate residue to dihydropteroate (7,8-dihydropteroate or H2Pte) to form dihydrofolate (7,8-dihydrofolate monoglutamate or H2Pte-Glu). Also catalyzes successive additions of L-glutamate to tetrahydrofolate or 10-formyltetrahydrofolate or 5,10-methylenetetrahydrofolate, leading to folylpolyglutamate derivatives.</text>
</comment>
<name>A0A6J4LGD1_9BACT</name>
<evidence type="ECO:0000256" key="13">
    <source>
        <dbReference type="ARBA" id="ARBA00022842"/>
    </source>
</evidence>
<dbReference type="GO" id="GO:0008841">
    <property type="term" value="F:dihydrofolate synthase activity"/>
    <property type="evidence" value="ECO:0007669"/>
    <property type="project" value="UniProtKB-EC"/>
</dbReference>
<evidence type="ECO:0000256" key="4">
    <source>
        <dbReference type="ARBA" id="ARBA00005150"/>
    </source>
</evidence>
<dbReference type="Gene3D" id="3.90.190.20">
    <property type="entry name" value="Mur ligase, C-terminal domain"/>
    <property type="match status" value="1"/>
</dbReference>
<comment type="catalytic activity">
    <reaction evidence="21">
        <text>7,8-dihydropteroate + L-glutamate + ATP = 7,8-dihydrofolate + ADP + phosphate + H(+)</text>
        <dbReference type="Rhea" id="RHEA:23584"/>
        <dbReference type="ChEBI" id="CHEBI:15378"/>
        <dbReference type="ChEBI" id="CHEBI:17839"/>
        <dbReference type="ChEBI" id="CHEBI:29985"/>
        <dbReference type="ChEBI" id="CHEBI:30616"/>
        <dbReference type="ChEBI" id="CHEBI:43474"/>
        <dbReference type="ChEBI" id="CHEBI:57451"/>
        <dbReference type="ChEBI" id="CHEBI:456216"/>
        <dbReference type="EC" id="6.3.2.12"/>
    </reaction>
</comment>
<feature type="domain" description="Mur ligase central" evidence="24">
    <location>
        <begin position="44"/>
        <end position="265"/>
    </location>
</feature>
<keyword evidence="13" id="KW-0460">Magnesium</keyword>
<evidence type="ECO:0000256" key="7">
    <source>
        <dbReference type="ARBA" id="ARBA00013025"/>
    </source>
</evidence>
<evidence type="ECO:0000256" key="5">
    <source>
        <dbReference type="ARBA" id="ARBA00008276"/>
    </source>
</evidence>
<dbReference type="InterPro" id="IPR036565">
    <property type="entry name" value="Mur-like_cat_sf"/>
</dbReference>
<keyword evidence="11 22" id="KW-0547">Nucleotide-binding</keyword>
<dbReference type="InterPro" id="IPR013221">
    <property type="entry name" value="Mur_ligase_cen"/>
</dbReference>
<dbReference type="EC" id="6.3.2.17" evidence="7"/>
<reference evidence="25" key="1">
    <citation type="submission" date="2020-02" db="EMBL/GenBank/DDBJ databases">
        <authorList>
            <person name="Meier V. D."/>
        </authorList>
    </citation>
    <scope>NUCLEOTIDE SEQUENCE</scope>
    <source>
        <strain evidence="25">AVDCRST_MAG89</strain>
    </source>
</reference>
<evidence type="ECO:0000259" key="23">
    <source>
        <dbReference type="Pfam" id="PF02875"/>
    </source>
</evidence>
<dbReference type="GO" id="GO:0005737">
    <property type="term" value="C:cytoplasm"/>
    <property type="evidence" value="ECO:0007669"/>
    <property type="project" value="TreeGrafter"/>
</dbReference>
<evidence type="ECO:0000256" key="21">
    <source>
        <dbReference type="ARBA" id="ARBA00049161"/>
    </source>
</evidence>
<evidence type="ECO:0000256" key="2">
    <source>
        <dbReference type="ARBA" id="ARBA00002714"/>
    </source>
</evidence>
<evidence type="ECO:0000256" key="16">
    <source>
        <dbReference type="ARBA" id="ARBA00030592"/>
    </source>
</evidence>
<evidence type="ECO:0000256" key="10">
    <source>
        <dbReference type="ARBA" id="ARBA00022723"/>
    </source>
</evidence>
<organism evidence="25">
    <name type="scientific">uncultured Gemmatimonadota bacterium</name>
    <dbReference type="NCBI Taxonomy" id="203437"/>
    <lineage>
        <taxon>Bacteria</taxon>
        <taxon>Pseudomonadati</taxon>
        <taxon>Gemmatimonadota</taxon>
        <taxon>environmental samples</taxon>
    </lineage>
</organism>
<dbReference type="EC" id="6.3.2.12" evidence="6"/>
<dbReference type="InterPro" id="IPR036615">
    <property type="entry name" value="Mur_ligase_C_dom_sf"/>
</dbReference>
<evidence type="ECO:0000256" key="17">
    <source>
        <dbReference type="ARBA" id="ARBA00032510"/>
    </source>
</evidence>
<comment type="pathway">
    <text evidence="4">Cofactor biosynthesis; tetrahydrofolylpolyglutamate biosynthesis.</text>
</comment>
<comment type="pathway">
    <text evidence="3">Cofactor biosynthesis; tetrahydrofolate biosynthesis; 7,8-dihydrofolate from 2-amino-4-hydroxy-6-hydroxymethyl-7,8-dihydropteridine diphosphate and 4-aminobenzoate: step 2/2.</text>
</comment>
<evidence type="ECO:0000256" key="9">
    <source>
        <dbReference type="ARBA" id="ARBA00022598"/>
    </source>
</evidence>
<keyword evidence="9 22" id="KW-0436">Ligase</keyword>
<gene>
    <name evidence="25" type="ORF">AVDCRST_MAG89-2168</name>
</gene>
<evidence type="ECO:0000256" key="11">
    <source>
        <dbReference type="ARBA" id="ARBA00022741"/>
    </source>
</evidence>
<dbReference type="InterPro" id="IPR018109">
    <property type="entry name" value="Folylpolyglutamate_synth_CS"/>
</dbReference>
<dbReference type="NCBIfam" id="TIGR01499">
    <property type="entry name" value="folC"/>
    <property type="match status" value="1"/>
</dbReference>
<evidence type="ECO:0000256" key="1">
    <source>
        <dbReference type="ARBA" id="ARBA00001946"/>
    </source>
</evidence>
<evidence type="ECO:0000256" key="20">
    <source>
        <dbReference type="ARBA" id="ARBA00049035"/>
    </source>
</evidence>
<dbReference type="PIRSF" id="PIRSF001563">
    <property type="entry name" value="Folylpolyglu_synth"/>
    <property type="match status" value="1"/>
</dbReference>
<dbReference type="Pfam" id="PF08245">
    <property type="entry name" value="Mur_ligase_M"/>
    <property type="match status" value="1"/>
</dbReference>
<accession>A0A6J4LGD1</accession>
<dbReference type="GO" id="GO:0005524">
    <property type="term" value="F:ATP binding"/>
    <property type="evidence" value="ECO:0007669"/>
    <property type="project" value="UniProtKB-KW"/>
</dbReference>
<evidence type="ECO:0000256" key="6">
    <source>
        <dbReference type="ARBA" id="ARBA00013023"/>
    </source>
</evidence>
<evidence type="ECO:0000256" key="8">
    <source>
        <dbReference type="ARBA" id="ARBA00019357"/>
    </source>
</evidence>
<dbReference type="SUPFAM" id="SSF53623">
    <property type="entry name" value="MurD-like peptide ligases, catalytic domain"/>
    <property type="match status" value="1"/>
</dbReference>
<evidence type="ECO:0000256" key="15">
    <source>
        <dbReference type="ARBA" id="ARBA00030048"/>
    </source>
</evidence>
<evidence type="ECO:0000259" key="24">
    <source>
        <dbReference type="Pfam" id="PF08245"/>
    </source>
</evidence>
<dbReference type="GO" id="GO:0046872">
    <property type="term" value="F:metal ion binding"/>
    <property type="evidence" value="ECO:0007669"/>
    <property type="project" value="UniProtKB-KW"/>
</dbReference>
<comment type="catalytic activity">
    <reaction evidence="19">
        <text>10-formyltetrahydrofolyl-(gamma-L-Glu)(n) + L-glutamate + ATP = 10-formyltetrahydrofolyl-(gamma-L-Glu)(n+1) + ADP + phosphate + H(+)</text>
        <dbReference type="Rhea" id="RHEA:51904"/>
        <dbReference type="Rhea" id="RHEA-COMP:13088"/>
        <dbReference type="Rhea" id="RHEA-COMP:14300"/>
        <dbReference type="ChEBI" id="CHEBI:15378"/>
        <dbReference type="ChEBI" id="CHEBI:29985"/>
        <dbReference type="ChEBI" id="CHEBI:30616"/>
        <dbReference type="ChEBI" id="CHEBI:43474"/>
        <dbReference type="ChEBI" id="CHEBI:134413"/>
        <dbReference type="ChEBI" id="CHEBI:456216"/>
        <dbReference type="EC" id="6.3.2.17"/>
    </reaction>
</comment>
<evidence type="ECO:0000313" key="25">
    <source>
        <dbReference type="EMBL" id="CAA9331798.1"/>
    </source>
</evidence>